<evidence type="ECO:0000256" key="1">
    <source>
        <dbReference type="ARBA" id="ARBA00004141"/>
    </source>
</evidence>
<dbReference type="eggNOG" id="KOG2765">
    <property type="taxonomic scope" value="Eukaryota"/>
</dbReference>
<feature type="transmembrane region" description="Helical" evidence="5">
    <location>
        <begin position="159"/>
        <end position="176"/>
    </location>
</feature>
<dbReference type="SUPFAM" id="SSF103481">
    <property type="entry name" value="Multidrug resistance efflux transporter EmrE"/>
    <property type="match status" value="2"/>
</dbReference>
<feature type="transmembrane region" description="Helical" evidence="5">
    <location>
        <begin position="218"/>
        <end position="238"/>
    </location>
</feature>
<dbReference type="HOGENOM" id="CLU_026578_1_0_1"/>
<feature type="transmembrane region" description="Helical" evidence="5">
    <location>
        <begin position="182"/>
        <end position="206"/>
    </location>
</feature>
<dbReference type="PANTHER" id="PTHR23051">
    <property type="entry name" value="SOLUTE CARRIER FAMILY 35, MEMBER F5"/>
    <property type="match status" value="1"/>
</dbReference>
<gene>
    <name evidence="7" type="primary">TPHA0D02500</name>
    <name evidence="7" type="ordered locus">TPHA_0D02500</name>
</gene>
<dbReference type="GO" id="GO:0000329">
    <property type="term" value="C:fungal-type vacuole membrane"/>
    <property type="evidence" value="ECO:0007669"/>
    <property type="project" value="TreeGrafter"/>
</dbReference>
<dbReference type="InterPro" id="IPR000620">
    <property type="entry name" value="EamA_dom"/>
</dbReference>
<reference evidence="7 8" key="1">
    <citation type="journal article" date="2011" name="Proc. Natl. Acad. Sci. U.S.A.">
        <title>Evolutionary erosion of yeast sex chromosomes by mating-type switching accidents.</title>
        <authorList>
            <person name="Gordon J.L."/>
            <person name="Armisen D."/>
            <person name="Proux-Wera E."/>
            <person name="Oheigeartaigh S.S."/>
            <person name="Byrne K.P."/>
            <person name="Wolfe K.H."/>
        </authorList>
    </citation>
    <scope>NUCLEOTIDE SEQUENCE [LARGE SCALE GENOMIC DNA]</scope>
    <source>
        <strain evidence="8">ATCC 24235 / CBS 4417 / NBRC 1672 / NRRL Y-8282 / UCD 70-5</strain>
    </source>
</reference>
<dbReference type="KEGG" id="tpf:TPHA_0D02500"/>
<protein>
    <recommendedName>
        <fullName evidence="6">EamA domain-containing protein</fullName>
    </recommendedName>
</protein>
<proteinExistence type="predicted"/>
<dbReference type="AlphaFoldDB" id="G8BSR6"/>
<name>G8BSR6_TETPH</name>
<evidence type="ECO:0000256" key="2">
    <source>
        <dbReference type="ARBA" id="ARBA00022692"/>
    </source>
</evidence>
<sequence length="450" mass="50631">MSTKTLNNKRWSMGLIMLSAVVVLWVLSSFLINIIFRDNSYRKPFLITYINTVSFIFYLLPLIKTILVNFYYNGVRNEIPNILNELIIAQEGPDSTTVNPLHPEPSGASNVSSVANDIAEGSSQTLPNEATSLLSSSSKDDTDSKQTLTPKNRMTLKETILLSLEFCSLWFLANLMTNSSLAYTSVASQTILSSTSSFFTLFIGYIWNIEKITKSKTLGSLVSFIGIILVTHSDYYHYDDNYPPRTNPHSSLITFAKEIINILTTSDNDEEYGNSPFRMFIGNLLALAGALLYSVYSILLKKKVQDESRLNMHVFFGFVGFFTLVLFWPVIVLLQYYGWETIELPPTNTIAIIVLINCLITFVSDYCWANAMLLTTPLTVTVGLSLTIPLAMFGDLLFVNKKMNWVYIFGAILIMGSFFVINNESGIEQNELSEQQEQQNSQSQNVENQV</sequence>
<evidence type="ECO:0000256" key="5">
    <source>
        <dbReference type="SAM" id="Phobius"/>
    </source>
</evidence>
<accession>G8BSR6</accession>
<feature type="transmembrane region" description="Helical" evidence="5">
    <location>
        <begin position="48"/>
        <end position="72"/>
    </location>
</feature>
<dbReference type="Pfam" id="PF00892">
    <property type="entry name" value="EamA"/>
    <property type="match status" value="1"/>
</dbReference>
<feature type="domain" description="EamA" evidence="6">
    <location>
        <begin position="171"/>
        <end position="231"/>
    </location>
</feature>
<dbReference type="Proteomes" id="UP000005666">
    <property type="component" value="Chromosome 4"/>
</dbReference>
<keyword evidence="2 5" id="KW-0812">Transmembrane</keyword>
<dbReference type="RefSeq" id="XP_003685321.1">
    <property type="nucleotide sequence ID" value="XM_003685273.1"/>
</dbReference>
<feature type="transmembrane region" description="Helical" evidence="5">
    <location>
        <begin position="312"/>
        <end position="337"/>
    </location>
</feature>
<keyword evidence="8" id="KW-1185">Reference proteome</keyword>
<organism evidence="7 8">
    <name type="scientific">Tetrapisispora phaffii (strain ATCC 24235 / CBS 4417 / NBRC 1672 / NRRL Y-8282 / UCD 70-5)</name>
    <name type="common">Yeast</name>
    <name type="synonym">Fabospora phaffii</name>
    <dbReference type="NCBI Taxonomy" id="1071381"/>
    <lineage>
        <taxon>Eukaryota</taxon>
        <taxon>Fungi</taxon>
        <taxon>Dikarya</taxon>
        <taxon>Ascomycota</taxon>
        <taxon>Saccharomycotina</taxon>
        <taxon>Saccharomycetes</taxon>
        <taxon>Saccharomycetales</taxon>
        <taxon>Saccharomycetaceae</taxon>
        <taxon>Tetrapisispora</taxon>
    </lineage>
</organism>
<comment type="subcellular location">
    <subcellularLocation>
        <location evidence="1">Membrane</location>
        <topology evidence="1">Multi-pass membrane protein</topology>
    </subcellularLocation>
</comment>
<feature type="transmembrane region" description="Helical" evidence="5">
    <location>
        <begin position="280"/>
        <end position="300"/>
    </location>
</feature>
<evidence type="ECO:0000256" key="3">
    <source>
        <dbReference type="ARBA" id="ARBA00022989"/>
    </source>
</evidence>
<feature type="transmembrane region" description="Helical" evidence="5">
    <location>
        <begin position="12"/>
        <end position="36"/>
    </location>
</feature>
<feature type="transmembrane region" description="Helical" evidence="5">
    <location>
        <begin position="349"/>
        <end position="368"/>
    </location>
</feature>
<keyword evidence="3 5" id="KW-1133">Transmembrane helix</keyword>
<evidence type="ECO:0000259" key="6">
    <source>
        <dbReference type="Pfam" id="PF00892"/>
    </source>
</evidence>
<evidence type="ECO:0000256" key="4">
    <source>
        <dbReference type="ARBA" id="ARBA00023136"/>
    </source>
</evidence>
<evidence type="ECO:0000313" key="7">
    <source>
        <dbReference type="EMBL" id="CCE62887.1"/>
    </source>
</evidence>
<dbReference type="EMBL" id="HE612859">
    <property type="protein sequence ID" value="CCE62887.1"/>
    <property type="molecule type" value="Genomic_DNA"/>
</dbReference>
<dbReference type="OrthoDB" id="1436450at2759"/>
<dbReference type="PANTHER" id="PTHR23051:SF0">
    <property type="entry name" value="SOLUTE CARRIER FAMILY 35 MEMBER F5"/>
    <property type="match status" value="1"/>
</dbReference>
<feature type="transmembrane region" description="Helical" evidence="5">
    <location>
        <begin position="405"/>
        <end position="421"/>
    </location>
</feature>
<dbReference type="OMA" id="MYGVYTI"/>
<evidence type="ECO:0000313" key="8">
    <source>
        <dbReference type="Proteomes" id="UP000005666"/>
    </source>
</evidence>
<keyword evidence="4 5" id="KW-0472">Membrane</keyword>
<dbReference type="InterPro" id="IPR037185">
    <property type="entry name" value="EmrE-like"/>
</dbReference>
<feature type="transmembrane region" description="Helical" evidence="5">
    <location>
        <begin position="380"/>
        <end position="399"/>
    </location>
</feature>
<dbReference type="GeneID" id="11530947"/>